<dbReference type="GO" id="GO:0008270">
    <property type="term" value="F:zinc ion binding"/>
    <property type="evidence" value="ECO:0007669"/>
    <property type="project" value="InterPro"/>
</dbReference>
<accession>A0A5N6KZS0</accession>
<feature type="region of interest" description="Disordered" evidence="9">
    <location>
        <begin position="1"/>
        <end position="25"/>
    </location>
</feature>
<evidence type="ECO:0000256" key="9">
    <source>
        <dbReference type="SAM" id="MobiDB-lite"/>
    </source>
</evidence>
<reference evidence="11 12" key="1">
    <citation type="submission" date="2019-06" db="EMBL/GenBank/DDBJ databases">
        <title>A chromosomal-level reference genome of Carpinus fangiana (Coryloideae, Betulaceae).</title>
        <authorList>
            <person name="Yang X."/>
            <person name="Wang Z."/>
            <person name="Zhang L."/>
            <person name="Hao G."/>
            <person name="Liu J."/>
            <person name="Yang Y."/>
        </authorList>
    </citation>
    <scope>NUCLEOTIDE SEQUENCE [LARGE SCALE GENOMIC DNA]</scope>
    <source>
        <strain evidence="11">Cfa_2016G</strain>
        <tissue evidence="11">Leaf</tissue>
    </source>
</reference>
<evidence type="ECO:0000256" key="1">
    <source>
        <dbReference type="ARBA" id="ARBA00004123"/>
    </source>
</evidence>
<dbReference type="OrthoDB" id="189997at2759"/>
<organism evidence="11 12">
    <name type="scientific">Carpinus fangiana</name>
    <dbReference type="NCBI Taxonomy" id="176857"/>
    <lineage>
        <taxon>Eukaryota</taxon>
        <taxon>Viridiplantae</taxon>
        <taxon>Streptophyta</taxon>
        <taxon>Embryophyta</taxon>
        <taxon>Tracheophyta</taxon>
        <taxon>Spermatophyta</taxon>
        <taxon>Magnoliopsida</taxon>
        <taxon>eudicotyledons</taxon>
        <taxon>Gunneridae</taxon>
        <taxon>Pentapetalae</taxon>
        <taxon>rosids</taxon>
        <taxon>fabids</taxon>
        <taxon>Fagales</taxon>
        <taxon>Betulaceae</taxon>
        <taxon>Carpinus</taxon>
    </lineage>
</organism>
<evidence type="ECO:0000256" key="5">
    <source>
        <dbReference type="ARBA" id="ARBA00023125"/>
    </source>
</evidence>
<keyword evidence="6" id="KW-0804">Transcription</keyword>
<dbReference type="PANTHER" id="PTHR47782">
    <property type="entry name" value="ZN(II)2CYS6 TRANSCRIPTION FACTOR (EUROFUNG)-RELATED"/>
    <property type="match status" value="1"/>
</dbReference>
<evidence type="ECO:0000256" key="6">
    <source>
        <dbReference type="ARBA" id="ARBA00023163"/>
    </source>
</evidence>
<keyword evidence="12" id="KW-1185">Reference proteome</keyword>
<dbReference type="GO" id="GO:0000981">
    <property type="term" value="F:DNA-binding transcription factor activity, RNA polymerase II-specific"/>
    <property type="evidence" value="ECO:0007669"/>
    <property type="project" value="InterPro"/>
</dbReference>
<dbReference type="InterPro" id="IPR052202">
    <property type="entry name" value="Yeast_MetPath_Reg"/>
</dbReference>
<name>A0A5N6KZS0_9ROSI</name>
<dbReference type="GO" id="GO:0006351">
    <property type="term" value="P:DNA-templated transcription"/>
    <property type="evidence" value="ECO:0007669"/>
    <property type="project" value="InterPro"/>
</dbReference>
<feature type="domain" description="Zn(2)-C6 fungal-type" evidence="10">
    <location>
        <begin position="52"/>
        <end position="82"/>
    </location>
</feature>
<evidence type="ECO:0000256" key="8">
    <source>
        <dbReference type="SAM" id="Coils"/>
    </source>
</evidence>
<dbReference type="CDD" id="cd12148">
    <property type="entry name" value="fungal_TF_MHR"/>
    <property type="match status" value="1"/>
</dbReference>
<evidence type="ECO:0000313" key="11">
    <source>
        <dbReference type="EMBL" id="KAB8416398.1"/>
    </source>
</evidence>
<comment type="caution">
    <text evidence="11">The sequence shown here is derived from an EMBL/GenBank/DDBJ whole genome shotgun (WGS) entry which is preliminary data.</text>
</comment>
<dbReference type="Pfam" id="PF00172">
    <property type="entry name" value="Zn_clus"/>
    <property type="match status" value="1"/>
</dbReference>
<comment type="subcellular location">
    <subcellularLocation>
        <location evidence="1">Nucleus</location>
    </subcellularLocation>
</comment>
<protein>
    <recommendedName>
        <fullName evidence="10">Zn(2)-C6 fungal-type domain-containing protein</fullName>
    </recommendedName>
</protein>
<dbReference type="InterPro" id="IPR001138">
    <property type="entry name" value="Zn2Cys6_DnaBD"/>
</dbReference>
<sequence length="753" mass="83621">MEHPSVGPSASIATGTGNSVDDASAGAFPHNMQAMDAAAYARRQVGTRVSTACERCRRRKIRCDGQMPACRPCQKVNASCVFEQRGSPRPIAHVAVGTSSDLADARTRIRQLENQLLKEQRRNERVSGQSPIASFASREPSLLAAPDPMYQTTQQPLPVFQPPSLTSAPVAPMTSPSLHQSSASTDEQQPALAHEIGLVSLQPGSEARYIGPSSGFFFARKIMGAISKRHNTTESARRKTEDLRNQLTAALSKDTDGTSVTPLPSSVGLCKRISEQYFRTTHIELPFMHEGQHMAAIDRMYDEPDPGPLTAFQVNMVLAIAASDLSRRLKVPLNPDGYFSNAQKLLDKFSTEGSLKGLQCLLLLVVFAINHPNTGLNAWYLHYETIASVLDLGLQRDVSKMAIPLKEQEMRTRIFWVVYSLDRRLATIMGRPIGLRDEACELRYPLDVDDEQLDRISSASDAQRGQVTHLTWAIMLFKLAQINSEIKYVLHSISKDSGHYSFAPVTNVLEWQQGMARRLDDWINQLPSSSWGDGEEAATLRQIWLQRCHEIYILLQWPSPAIRLPPEPIMHRCYQSAQASLTTLVELYQNDQLVYNTMTIHSVFVSSLTMLYCLGTIPNMANSITQPTNDIERIHQSLNILSSLGEHWTEARKARDGLGHVARPILRKALQQRGYQLDAESAKLQNGRALANITPSRNMSVDTTTPAGFGFDDFLPSMDAFMDPDFFIAQFEGFSAVEDPPNDNLVDPMLSSA</sequence>
<keyword evidence="7" id="KW-0539">Nucleus</keyword>
<dbReference type="GO" id="GO:0043565">
    <property type="term" value="F:sequence-specific DNA binding"/>
    <property type="evidence" value="ECO:0007669"/>
    <property type="project" value="TreeGrafter"/>
</dbReference>
<evidence type="ECO:0000256" key="7">
    <source>
        <dbReference type="ARBA" id="ARBA00023242"/>
    </source>
</evidence>
<dbReference type="InterPro" id="IPR007219">
    <property type="entry name" value="XnlR_reg_dom"/>
</dbReference>
<evidence type="ECO:0000256" key="4">
    <source>
        <dbReference type="ARBA" id="ARBA00023015"/>
    </source>
</evidence>
<keyword evidence="4" id="KW-0805">Transcription regulation</keyword>
<feature type="compositionally biased region" description="Polar residues" evidence="9">
    <location>
        <begin position="174"/>
        <end position="186"/>
    </location>
</feature>
<dbReference type="GO" id="GO:0045944">
    <property type="term" value="P:positive regulation of transcription by RNA polymerase II"/>
    <property type="evidence" value="ECO:0007669"/>
    <property type="project" value="TreeGrafter"/>
</dbReference>
<dbReference type="Proteomes" id="UP000327013">
    <property type="component" value="Unassembled WGS sequence"/>
</dbReference>
<gene>
    <name evidence="11" type="ORF">FH972_024917</name>
</gene>
<keyword evidence="2" id="KW-0479">Metal-binding</keyword>
<dbReference type="Gene3D" id="4.10.240.10">
    <property type="entry name" value="Zn(2)-C6 fungal-type DNA-binding domain"/>
    <property type="match status" value="1"/>
</dbReference>
<dbReference type="PROSITE" id="PS00463">
    <property type="entry name" value="ZN2_CY6_FUNGAL_1"/>
    <property type="match status" value="1"/>
</dbReference>
<dbReference type="PROSITE" id="PS50048">
    <property type="entry name" value="ZN2_CY6_FUNGAL_2"/>
    <property type="match status" value="1"/>
</dbReference>
<evidence type="ECO:0000256" key="2">
    <source>
        <dbReference type="ARBA" id="ARBA00022723"/>
    </source>
</evidence>
<keyword evidence="3" id="KW-0862">Zinc</keyword>
<dbReference type="PANTHER" id="PTHR47782:SF1">
    <property type="entry name" value="PYRIMIDINE PATHWAY REGULATORY PROTEIN 1"/>
    <property type="match status" value="1"/>
</dbReference>
<dbReference type="EMBL" id="VIBQ01000031">
    <property type="protein sequence ID" value="KAB8416398.1"/>
    <property type="molecule type" value="Genomic_DNA"/>
</dbReference>
<proteinExistence type="predicted"/>
<evidence type="ECO:0000256" key="3">
    <source>
        <dbReference type="ARBA" id="ARBA00022833"/>
    </source>
</evidence>
<dbReference type="SUPFAM" id="SSF57701">
    <property type="entry name" value="Zn2/Cys6 DNA-binding domain"/>
    <property type="match status" value="1"/>
</dbReference>
<keyword evidence="5" id="KW-0238">DNA-binding</keyword>
<dbReference type="AlphaFoldDB" id="A0A5N6KZS0"/>
<dbReference type="CDD" id="cd00067">
    <property type="entry name" value="GAL4"/>
    <property type="match status" value="1"/>
</dbReference>
<feature type="compositionally biased region" description="Polar residues" evidence="9">
    <location>
        <begin position="11"/>
        <end position="21"/>
    </location>
</feature>
<dbReference type="SMART" id="SM00906">
    <property type="entry name" value="Fungal_trans"/>
    <property type="match status" value="1"/>
</dbReference>
<dbReference type="InterPro" id="IPR036864">
    <property type="entry name" value="Zn2-C6_fun-type_DNA-bd_sf"/>
</dbReference>
<dbReference type="Pfam" id="PF04082">
    <property type="entry name" value="Fungal_trans"/>
    <property type="match status" value="1"/>
</dbReference>
<feature type="coiled-coil region" evidence="8">
    <location>
        <begin position="95"/>
        <end position="129"/>
    </location>
</feature>
<dbReference type="SMART" id="SM00066">
    <property type="entry name" value="GAL4"/>
    <property type="match status" value="1"/>
</dbReference>
<keyword evidence="8" id="KW-0175">Coiled coil</keyword>
<evidence type="ECO:0000313" key="12">
    <source>
        <dbReference type="Proteomes" id="UP000327013"/>
    </source>
</evidence>
<dbReference type="GO" id="GO:0005634">
    <property type="term" value="C:nucleus"/>
    <property type="evidence" value="ECO:0007669"/>
    <property type="project" value="UniProtKB-SubCell"/>
</dbReference>
<feature type="region of interest" description="Disordered" evidence="9">
    <location>
        <begin position="148"/>
        <end position="186"/>
    </location>
</feature>
<evidence type="ECO:0000259" key="10">
    <source>
        <dbReference type="PROSITE" id="PS50048"/>
    </source>
</evidence>